<sequence length="222" mass="25031">MKKQDLEDRNPSLGETVTAGIRRLLVEGAFTPGQRLSEISLCERLGVSRNTLREAFRTLAHEGLVTHQPHRGVFVTRPDAASIVEIYRLRRFIECRALSEAWPSHPAVKEMRAAVEEARTCRERRDWQAVGTANMAFHGAIVALADSARMNVFFRQILAELRLAFGLMADKEWLHGPYVEMNEQVLETFEGGDTTAAVALLEQYLAQSERIVLAAWERQASL</sequence>
<dbReference type="InterPro" id="IPR036390">
    <property type="entry name" value="WH_DNA-bd_sf"/>
</dbReference>
<keyword evidence="2" id="KW-0238">DNA-binding</keyword>
<dbReference type="Gene3D" id="1.20.120.530">
    <property type="entry name" value="GntR ligand-binding domain-like"/>
    <property type="match status" value="1"/>
</dbReference>
<evidence type="ECO:0000313" key="6">
    <source>
        <dbReference type="Proteomes" id="UP000199046"/>
    </source>
</evidence>
<accession>A0A1I1JGJ8</accession>
<dbReference type="Pfam" id="PF07729">
    <property type="entry name" value="FCD"/>
    <property type="match status" value="1"/>
</dbReference>
<evidence type="ECO:0000259" key="4">
    <source>
        <dbReference type="PROSITE" id="PS50949"/>
    </source>
</evidence>
<dbReference type="RefSeq" id="WP_090132506.1">
    <property type="nucleotide sequence ID" value="NZ_FOLY01000003.1"/>
</dbReference>
<dbReference type="PANTHER" id="PTHR43537:SF45">
    <property type="entry name" value="GNTR FAMILY REGULATORY PROTEIN"/>
    <property type="match status" value="1"/>
</dbReference>
<dbReference type="OrthoDB" id="8066003at2"/>
<dbReference type="AlphaFoldDB" id="A0A1I1JGJ8"/>
<name>A0A1I1JGJ8_9GAMM</name>
<dbReference type="EMBL" id="FOLY01000003">
    <property type="protein sequence ID" value="SFC47281.1"/>
    <property type="molecule type" value="Genomic_DNA"/>
</dbReference>
<dbReference type="InterPro" id="IPR000524">
    <property type="entry name" value="Tscrpt_reg_HTH_GntR"/>
</dbReference>
<dbReference type="PANTHER" id="PTHR43537">
    <property type="entry name" value="TRANSCRIPTIONAL REGULATOR, GNTR FAMILY"/>
    <property type="match status" value="1"/>
</dbReference>
<organism evidence="5 6">
    <name type="scientific">Kushneria avicenniae</name>
    <dbReference type="NCBI Taxonomy" id="402385"/>
    <lineage>
        <taxon>Bacteria</taxon>
        <taxon>Pseudomonadati</taxon>
        <taxon>Pseudomonadota</taxon>
        <taxon>Gammaproteobacteria</taxon>
        <taxon>Oceanospirillales</taxon>
        <taxon>Halomonadaceae</taxon>
        <taxon>Kushneria</taxon>
    </lineage>
</organism>
<dbReference type="PRINTS" id="PR00035">
    <property type="entry name" value="HTHGNTR"/>
</dbReference>
<dbReference type="SMART" id="SM00895">
    <property type="entry name" value="FCD"/>
    <property type="match status" value="1"/>
</dbReference>
<evidence type="ECO:0000256" key="2">
    <source>
        <dbReference type="ARBA" id="ARBA00023125"/>
    </source>
</evidence>
<protein>
    <submittedName>
        <fullName evidence="5">Transcriptional regulator, GntR family</fullName>
    </submittedName>
</protein>
<dbReference type="InterPro" id="IPR008920">
    <property type="entry name" value="TF_FadR/GntR_C"/>
</dbReference>
<evidence type="ECO:0000256" key="3">
    <source>
        <dbReference type="ARBA" id="ARBA00023163"/>
    </source>
</evidence>
<dbReference type="SUPFAM" id="SSF48008">
    <property type="entry name" value="GntR ligand-binding domain-like"/>
    <property type="match status" value="1"/>
</dbReference>
<keyword evidence="3" id="KW-0804">Transcription</keyword>
<dbReference type="SUPFAM" id="SSF46785">
    <property type="entry name" value="Winged helix' DNA-binding domain"/>
    <property type="match status" value="1"/>
</dbReference>
<evidence type="ECO:0000313" key="5">
    <source>
        <dbReference type="EMBL" id="SFC47281.1"/>
    </source>
</evidence>
<dbReference type="Gene3D" id="1.10.10.10">
    <property type="entry name" value="Winged helix-like DNA-binding domain superfamily/Winged helix DNA-binding domain"/>
    <property type="match status" value="1"/>
</dbReference>
<dbReference type="Pfam" id="PF00392">
    <property type="entry name" value="GntR"/>
    <property type="match status" value="1"/>
</dbReference>
<evidence type="ECO:0000256" key="1">
    <source>
        <dbReference type="ARBA" id="ARBA00023015"/>
    </source>
</evidence>
<dbReference type="Proteomes" id="UP000199046">
    <property type="component" value="Unassembled WGS sequence"/>
</dbReference>
<dbReference type="SMART" id="SM00345">
    <property type="entry name" value="HTH_GNTR"/>
    <property type="match status" value="1"/>
</dbReference>
<dbReference type="InterPro" id="IPR036388">
    <property type="entry name" value="WH-like_DNA-bd_sf"/>
</dbReference>
<keyword evidence="6" id="KW-1185">Reference proteome</keyword>
<proteinExistence type="predicted"/>
<keyword evidence="1" id="KW-0805">Transcription regulation</keyword>
<dbReference type="GO" id="GO:0003700">
    <property type="term" value="F:DNA-binding transcription factor activity"/>
    <property type="evidence" value="ECO:0007669"/>
    <property type="project" value="InterPro"/>
</dbReference>
<dbReference type="InterPro" id="IPR011711">
    <property type="entry name" value="GntR_C"/>
</dbReference>
<gene>
    <name evidence="5" type="ORF">SAMN05421848_1527</name>
</gene>
<dbReference type="STRING" id="402385.SAMN05421848_1527"/>
<dbReference type="CDD" id="cd07377">
    <property type="entry name" value="WHTH_GntR"/>
    <property type="match status" value="1"/>
</dbReference>
<reference evidence="6" key="1">
    <citation type="submission" date="2016-10" db="EMBL/GenBank/DDBJ databases">
        <authorList>
            <person name="Varghese N."/>
            <person name="Submissions S."/>
        </authorList>
    </citation>
    <scope>NUCLEOTIDE SEQUENCE [LARGE SCALE GENOMIC DNA]</scope>
    <source>
        <strain evidence="6">DSM 23439</strain>
    </source>
</reference>
<dbReference type="GO" id="GO:0003677">
    <property type="term" value="F:DNA binding"/>
    <property type="evidence" value="ECO:0007669"/>
    <property type="project" value="UniProtKB-KW"/>
</dbReference>
<feature type="domain" description="HTH gntR-type" evidence="4">
    <location>
        <begin position="11"/>
        <end position="78"/>
    </location>
</feature>
<dbReference type="PROSITE" id="PS50949">
    <property type="entry name" value="HTH_GNTR"/>
    <property type="match status" value="1"/>
</dbReference>